<dbReference type="Proteomes" id="UP000287651">
    <property type="component" value="Unassembled WGS sequence"/>
</dbReference>
<comment type="caution">
    <text evidence="1">The sequence shown here is derived from an EMBL/GenBank/DDBJ whole genome shotgun (WGS) entry which is preliminary data.</text>
</comment>
<reference evidence="1 2" key="1">
    <citation type="journal article" date="2014" name="Agronomy (Basel)">
        <title>A Draft Genome Sequence for Ensete ventricosum, the Drought-Tolerant Tree Against Hunger.</title>
        <authorList>
            <person name="Harrison J."/>
            <person name="Moore K.A."/>
            <person name="Paszkiewicz K."/>
            <person name="Jones T."/>
            <person name="Grant M."/>
            <person name="Ambacheew D."/>
            <person name="Muzemil S."/>
            <person name="Studholme D.J."/>
        </authorList>
    </citation>
    <scope>NUCLEOTIDE SEQUENCE [LARGE SCALE GENOMIC DNA]</scope>
</reference>
<dbReference type="EMBL" id="AMZH03011181">
    <property type="protein sequence ID" value="RRT53365.1"/>
    <property type="molecule type" value="Genomic_DNA"/>
</dbReference>
<evidence type="ECO:0000313" key="2">
    <source>
        <dbReference type="Proteomes" id="UP000287651"/>
    </source>
</evidence>
<organism evidence="1 2">
    <name type="scientific">Ensete ventricosum</name>
    <name type="common">Abyssinian banana</name>
    <name type="synonym">Musa ensete</name>
    <dbReference type="NCBI Taxonomy" id="4639"/>
    <lineage>
        <taxon>Eukaryota</taxon>
        <taxon>Viridiplantae</taxon>
        <taxon>Streptophyta</taxon>
        <taxon>Embryophyta</taxon>
        <taxon>Tracheophyta</taxon>
        <taxon>Spermatophyta</taxon>
        <taxon>Magnoliopsida</taxon>
        <taxon>Liliopsida</taxon>
        <taxon>Zingiberales</taxon>
        <taxon>Musaceae</taxon>
        <taxon>Ensete</taxon>
    </lineage>
</organism>
<evidence type="ECO:0000313" key="1">
    <source>
        <dbReference type="EMBL" id="RRT53365.1"/>
    </source>
</evidence>
<protein>
    <submittedName>
        <fullName evidence="1">Uncharacterized protein</fullName>
    </submittedName>
</protein>
<accession>A0A426YNR4</accession>
<sequence>MYIAAPSSSYCSRTLATTDATYNHEVAPQPQPTLLLPSFSSAIAAAFRLRSPGCHLPINISHQKNHSLDDIAALTFWSFSKKLKRDSRTHLRQLSPLRDVKRSD</sequence>
<name>A0A426YNR4_ENSVE</name>
<dbReference type="AlphaFoldDB" id="A0A426YNR4"/>
<gene>
    <name evidence="1" type="ORF">B296_00016989</name>
</gene>
<proteinExistence type="predicted"/>